<keyword evidence="3" id="KW-0255">Endonuclease</keyword>
<accession>A0A7W3N9C6</accession>
<evidence type="ECO:0000313" key="4">
    <source>
        <dbReference type="Proteomes" id="UP000543174"/>
    </source>
</evidence>
<dbReference type="AlphaFoldDB" id="A0A7W3N9C6"/>
<reference evidence="3" key="1">
    <citation type="submission" date="2020-08" db="EMBL/GenBank/DDBJ databases">
        <title>Functional genomics of gut bacteria from endangered species of beetles.</title>
        <authorList>
            <person name="Carlos-Shanley C."/>
        </authorList>
    </citation>
    <scope>NUCLEOTIDE SEQUENCE [LARGE SCALE GENOMIC DNA]</scope>
    <source>
        <strain evidence="3">S00060</strain>
    </source>
</reference>
<evidence type="ECO:0000256" key="1">
    <source>
        <dbReference type="SAM" id="Coils"/>
    </source>
</evidence>
<keyword evidence="4" id="KW-1185">Reference proteome</keyword>
<organism evidence="3 4">
    <name type="scientific">Priestia aryabhattai</name>
    <name type="common">Bacillus aryabhattai</name>
    <dbReference type="NCBI Taxonomy" id="412384"/>
    <lineage>
        <taxon>Bacteria</taxon>
        <taxon>Bacillati</taxon>
        <taxon>Bacillota</taxon>
        <taxon>Bacilli</taxon>
        <taxon>Bacillales</taxon>
        <taxon>Bacillaceae</taxon>
        <taxon>Priestia</taxon>
    </lineage>
</organism>
<gene>
    <name evidence="3" type="ORF">HNP21_001814</name>
</gene>
<protein>
    <submittedName>
        <fullName evidence="3">ATP-dependent endonuclease of OLD family</fullName>
    </submittedName>
</protein>
<proteinExistence type="predicted"/>
<evidence type="ECO:0000259" key="2">
    <source>
        <dbReference type="Pfam" id="PF13175"/>
    </source>
</evidence>
<dbReference type="InterPro" id="IPR041685">
    <property type="entry name" value="AAA_GajA/Old/RecF-like"/>
</dbReference>
<dbReference type="SUPFAM" id="SSF52540">
    <property type="entry name" value="P-loop containing nucleoside triphosphate hydrolases"/>
    <property type="match status" value="1"/>
</dbReference>
<keyword evidence="3" id="KW-0378">Hydrolase</keyword>
<feature type="domain" description="Endonuclease GajA/Old nuclease/RecF-like AAA" evidence="2">
    <location>
        <begin position="268"/>
        <end position="488"/>
    </location>
</feature>
<dbReference type="GO" id="GO:0004519">
    <property type="term" value="F:endonuclease activity"/>
    <property type="evidence" value="ECO:0007669"/>
    <property type="project" value="UniProtKB-KW"/>
</dbReference>
<dbReference type="GO" id="GO:0000731">
    <property type="term" value="P:DNA synthesis involved in DNA repair"/>
    <property type="evidence" value="ECO:0007669"/>
    <property type="project" value="TreeGrafter"/>
</dbReference>
<dbReference type="EMBL" id="JACJHT010000001">
    <property type="protein sequence ID" value="MBA9038725.1"/>
    <property type="molecule type" value="Genomic_DNA"/>
</dbReference>
<dbReference type="GO" id="GO:0006302">
    <property type="term" value="P:double-strand break repair"/>
    <property type="evidence" value="ECO:0007669"/>
    <property type="project" value="TreeGrafter"/>
</dbReference>
<dbReference type="PANTHER" id="PTHR32182:SF23">
    <property type="entry name" value="ATP BINDING PROTEIN"/>
    <property type="match status" value="1"/>
</dbReference>
<dbReference type="PANTHER" id="PTHR32182">
    <property type="entry name" value="DNA REPLICATION AND REPAIR PROTEIN RECF"/>
    <property type="match status" value="1"/>
</dbReference>
<sequence length="621" mass="73248">MELVYLWVEEFRNIKQVGFSFSPKFKVEFKFNEKLGYKQIYIEEFQKQRKLFDDKISNVTTIIGKNGSGKTNILDLLGLRMNERKQFRDAKYFIIYHHEDNLFSIEGSNFDLVASNIEEYPNKEDSIDIVTNPFSMLIEKGNNIFRYAGFLQFNESQYNKVNVFNLRNIFRQGYPRQGFKMESDYSNFFQRIYLNPLFIGSYAKYRLITYFNRIIPNKTREQGFVFNLDGTVSIKVIPDVHYMSLQEVKLKLVHKRNIFKRKTVDQPLINIKENFVLEFLKKYFYYSFESYTEVVKDSGKTKKLQSELEDIENPGKDRIYLLNLLKIIYSHFEKEKLDYADMENYLNALNKLLTYIDRLPDKYFSENKITIPVGKEEEEAVSDLLKFIDDISLDEIDYLNNAIKISIEPMSSGEEALINIFSAMLFGIEQKRNPKNEKAIILMDEPDVFMHPEWSRVFLSEVFNFLKIIEDGYHSYQLVVTTHSPFIVSDLPKDNIITIEKNLDDGLCEVVQLNNQEQTFASNIHSLLSNKFFMNSTMGEFARGKIDHVIKTLNNKLNSELTVEEKKQAKEIIDIVGEPLLKNKLNEMYLLKTREYKKKILKEQIESLNQELKMLELDEDD</sequence>
<dbReference type="Gene3D" id="3.40.50.300">
    <property type="entry name" value="P-loop containing nucleotide triphosphate hydrolases"/>
    <property type="match status" value="2"/>
</dbReference>
<comment type="caution">
    <text evidence="3">The sequence shown here is derived from an EMBL/GenBank/DDBJ whole genome shotgun (WGS) entry which is preliminary data.</text>
</comment>
<evidence type="ECO:0000313" key="3">
    <source>
        <dbReference type="EMBL" id="MBA9038725.1"/>
    </source>
</evidence>
<dbReference type="Pfam" id="PF13175">
    <property type="entry name" value="AAA_15"/>
    <property type="match status" value="1"/>
</dbReference>
<keyword evidence="1" id="KW-0175">Coiled coil</keyword>
<dbReference type="InterPro" id="IPR027417">
    <property type="entry name" value="P-loop_NTPase"/>
</dbReference>
<feature type="coiled-coil region" evidence="1">
    <location>
        <begin position="591"/>
        <end position="618"/>
    </location>
</feature>
<keyword evidence="3" id="KW-0540">Nuclease</keyword>
<dbReference type="RefSeq" id="WP_013056653.1">
    <property type="nucleotide sequence ID" value="NZ_JACJHT010000001.1"/>
</dbReference>
<dbReference type="Proteomes" id="UP000543174">
    <property type="component" value="Unassembled WGS sequence"/>
</dbReference>
<name>A0A7W3N9C6_PRIAR</name>